<evidence type="ECO:0008006" key="11">
    <source>
        <dbReference type="Google" id="ProtNLM"/>
    </source>
</evidence>
<dbReference type="EMBL" id="LFBV01000013">
    <property type="protein sequence ID" value="OKH90284.1"/>
    <property type="molecule type" value="Genomic_DNA"/>
</dbReference>
<dbReference type="GO" id="GO:0005576">
    <property type="term" value="C:extracellular region"/>
    <property type="evidence" value="ECO:0007669"/>
    <property type="project" value="UniProtKB-SubCell"/>
</dbReference>
<keyword evidence="7" id="KW-0624">Polysaccharide degradation</keyword>
<name>A0A1Q4UXG3_9ACTN</name>
<evidence type="ECO:0000256" key="8">
    <source>
        <dbReference type="SAM" id="SignalP"/>
    </source>
</evidence>
<gene>
    <name evidence="9" type="ORF">AB852_36140</name>
</gene>
<proteinExistence type="predicted"/>
<dbReference type="STRING" id="1048205.AB852_36140"/>
<feature type="signal peptide" evidence="8">
    <location>
        <begin position="1"/>
        <end position="26"/>
    </location>
</feature>
<keyword evidence="6" id="KW-0326">Glycosidase</keyword>
<evidence type="ECO:0000313" key="10">
    <source>
        <dbReference type="Proteomes" id="UP000186455"/>
    </source>
</evidence>
<dbReference type="GO" id="GO:0016977">
    <property type="term" value="F:chitosanase activity"/>
    <property type="evidence" value="ECO:0007669"/>
    <property type="project" value="InterPro"/>
</dbReference>
<keyword evidence="4" id="KW-0378">Hydrolase</keyword>
<evidence type="ECO:0000256" key="6">
    <source>
        <dbReference type="ARBA" id="ARBA00023295"/>
    </source>
</evidence>
<accession>A0A1Q4UXG3</accession>
<dbReference type="Pfam" id="PF07335">
    <property type="entry name" value="Glyco_hydro_75"/>
    <property type="match status" value="1"/>
</dbReference>
<dbReference type="PANTHER" id="PTHR42061">
    <property type="entry name" value="ENDO-CHITOSANASE"/>
    <property type="match status" value="1"/>
</dbReference>
<evidence type="ECO:0000256" key="2">
    <source>
        <dbReference type="ARBA" id="ARBA00022525"/>
    </source>
</evidence>
<evidence type="ECO:0000256" key="3">
    <source>
        <dbReference type="ARBA" id="ARBA00022729"/>
    </source>
</evidence>
<evidence type="ECO:0000313" key="9">
    <source>
        <dbReference type="EMBL" id="OKH90284.1"/>
    </source>
</evidence>
<dbReference type="Proteomes" id="UP000186455">
    <property type="component" value="Unassembled WGS sequence"/>
</dbReference>
<feature type="chain" id="PRO_5039144460" description="Secreted protein" evidence="8">
    <location>
        <begin position="27"/>
        <end position="240"/>
    </location>
</feature>
<keyword evidence="2" id="KW-0964">Secreted</keyword>
<keyword evidence="3 8" id="KW-0732">Signal</keyword>
<comment type="subcellular location">
    <subcellularLocation>
        <location evidence="1">Secreted</location>
    </subcellularLocation>
</comment>
<evidence type="ECO:0000256" key="7">
    <source>
        <dbReference type="ARBA" id="ARBA00023326"/>
    </source>
</evidence>
<dbReference type="GO" id="GO:0000272">
    <property type="term" value="P:polysaccharide catabolic process"/>
    <property type="evidence" value="ECO:0007669"/>
    <property type="project" value="UniProtKB-KW"/>
</dbReference>
<dbReference type="PANTHER" id="PTHR42061:SF6">
    <property type="entry name" value="ENDO-CHITOSANASE"/>
    <property type="match status" value="1"/>
</dbReference>
<dbReference type="AlphaFoldDB" id="A0A1Q4UXG3"/>
<reference evidence="9 10" key="1">
    <citation type="submission" date="2015-06" db="EMBL/GenBank/DDBJ databases">
        <title>Cloning and characterization of the uncialamcin biosynthetic gene cluster.</title>
        <authorList>
            <person name="Yan X."/>
            <person name="Huang T."/>
            <person name="Ge H."/>
            <person name="Shen B."/>
        </authorList>
    </citation>
    <scope>NUCLEOTIDE SEQUENCE [LARGE SCALE GENOMIC DNA]</scope>
    <source>
        <strain evidence="9 10">DCA2648</strain>
    </source>
</reference>
<protein>
    <recommendedName>
        <fullName evidence="11">Secreted protein</fullName>
    </recommendedName>
</protein>
<evidence type="ECO:0000256" key="1">
    <source>
        <dbReference type="ARBA" id="ARBA00004613"/>
    </source>
</evidence>
<comment type="caution">
    <text evidence="9">The sequence shown here is derived from an EMBL/GenBank/DDBJ whole genome shotgun (WGS) entry which is preliminary data.</text>
</comment>
<sequence>MHNRTTVLATAIGTVLLAPAALSAEALPLPPPPRWEHRAPVVREAAVTAADLLAAVKGCAQVSQGRFRTDAVAAAETVPVCGTAGAVHWTADMDIDCDGRPGRYCNKETDPSFTAMTAFQQSDGRYLSAEELPFIVVPARGSRWKHSDHGVHGGSVVAVIHEDKVLYAVVGDTGPTGIIGEASYAAAEALGIPSDPRTGGVPSGVTYIVFKDSKAKPIESRSAAVTEGERLARELVARTG</sequence>
<keyword evidence="5" id="KW-0119">Carbohydrate metabolism</keyword>
<evidence type="ECO:0000256" key="5">
    <source>
        <dbReference type="ARBA" id="ARBA00023277"/>
    </source>
</evidence>
<organism evidence="9 10">
    <name type="scientific">Streptomyces uncialis</name>
    <dbReference type="NCBI Taxonomy" id="1048205"/>
    <lineage>
        <taxon>Bacteria</taxon>
        <taxon>Bacillati</taxon>
        <taxon>Actinomycetota</taxon>
        <taxon>Actinomycetes</taxon>
        <taxon>Kitasatosporales</taxon>
        <taxon>Streptomycetaceae</taxon>
        <taxon>Streptomyces</taxon>
    </lineage>
</organism>
<evidence type="ECO:0000256" key="4">
    <source>
        <dbReference type="ARBA" id="ARBA00022801"/>
    </source>
</evidence>
<dbReference type="InterPro" id="IPR009939">
    <property type="entry name" value="Chitosanase_fungal"/>
</dbReference>
<keyword evidence="10" id="KW-1185">Reference proteome</keyword>